<reference evidence="1" key="1">
    <citation type="submission" date="2020-09" db="EMBL/GenBank/DDBJ databases">
        <title>Draft Genome Sequence of Paenibacillus sp. WST5.</title>
        <authorList>
            <person name="Bao Z."/>
        </authorList>
    </citation>
    <scope>NUCLEOTIDE SEQUENCE</scope>
    <source>
        <strain evidence="1">WST5</strain>
    </source>
</reference>
<organism evidence="1 2">
    <name type="scientific">Paenibacillus sedimenti</name>
    <dbReference type="NCBI Taxonomy" id="2770274"/>
    <lineage>
        <taxon>Bacteria</taxon>
        <taxon>Bacillati</taxon>
        <taxon>Bacillota</taxon>
        <taxon>Bacilli</taxon>
        <taxon>Bacillales</taxon>
        <taxon>Paenibacillaceae</taxon>
        <taxon>Paenibacillus</taxon>
    </lineage>
</organism>
<evidence type="ECO:0000313" key="1">
    <source>
        <dbReference type="EMBL" id="MBD0381206.1"/>
    </source>
</evidence>
<dbReference type="AlphaFoldDB" id="A0A926QJ01"/>
<dbReference type="EMBL" id="JACVVD010000004">
    <property type="protein sequence ID" value="MBD0381206.1"/>
    <property type="molecule type" value="Genomic_DNA"/>
</dbReference>
<proteinExistence type="predicted"/>
<comment type="caution">
    <text evidence="1">The sequence shown here is derived from an EMBL/GenBank/DDBJ whole genome shotgun (WGS) entry which is preliminary data.</text>
</comment>
<gene>
    <name evidence="1" type="ORF">ICC18_13865</name>
</gene>
<dbReference type="RefSeq" id="WP_188175003.1">
    <property type="nucleotide sequence ID" value="NZ_JACVVD010000004.1"/>
</dbReference>
<accession>A0A926QJ01</accession>
<protein>
    <submittedName>
        <fullName evidence="1">Uncharacterized protein</fullName>
    </submittedName>
</protein>
<dbReference type="Proteomes" id="UP000650466">
    <property type="component" value="Unassembled WGS sequence"/>
</dbReference>
<evidence type="ECO:0000313" key="2">
    <source>
        <dbReference type="Proteomes" id="UP000650466"/>
    </source>
</evidence>
<keyword evidence="2" id="KW-1185">Reference proteome</keyword>
<sequence>MKPTHAGERIAGSDEVRGSVRADGVDVETSLIRLHGGARRLNLPLKVLFESASSAI</sequence>
<name>A0A926QJ01_9BACL</name>